<comment type="similarity">
    <text evidence="4">Belongs to the Maf family. YhdE subfamily.</text>
</comment>
<dbReference type="GO" id="GO:0036221">
    <property type="term" value="F:UTP diphosphatase activity"/>
    <property type="evidence" value="ECO:0007669"/>
    <property type="project" value="RHEA"/>
</dbReference>
<dbReference type="Pfam" id="PF02545">
    <property type="entry name" value="Maf"/>
    <property type="match status" value="1"/>
</dbReference>
<dbReference type="PANTHER" id="PTHR43213">
    <property type="entry name" value="BIFUNCTIONAL DTTP/UTP PYROPHOSPHATASE/METHYLTRANSFERASE PROTEIN-RELATED"/>
    <property type="match status" value="1"/>
</dbReference>
<feature type="site" description="Important for substrate specificity" evidence="4">
    <location>
        <position position="83"/>
    </location>
</feature>
<dbReference type="CDD" id="cd00555">
    <property type="entry name" value="Maf"/>
    <property type="match status" value="1"/>
</dbReference>
<feature type="site" description="Important for substrate specificity" evidence="4">
    <location>
        <position position="16"/>
    </location>
</feature>
<reference evidence="5 6" key="1">
    <citation type="submission" date="2017-05" db="EMBL/GenBank/DDBJ databases">
        <title>Complete and WGS of Bordetella genogroups.</title>
        <authorList>
            <person name="Spilker T."/>
            <person name="LiPuma J."/>
        </authorList>
    </citation>
    <scope>NUCLEOTIDE SEQUENCE [LARGE SCALE GENOMIC DNA]</scope>
    <source>
        <strain evidence="5 6">AU10456</strain>
    </source>
</reference>
<keyword evidence="4" id="KW-0963">Cytoplasm</keyword>
<dbReference type="InterPro" id="IPR029001">
    <property type="entry name" value="ITPase-like_fam"/>
</dbReference>
<dbReference type="InterPro" id="IPR003697">
    <property type="entry name" value="Maf-like"/>
</dbReference>
<keyword evidence="2 4" id="KW-0378">Hydrolase</keyword>
<dbReference type="HAMAP" id="MF_00528">
    <property type="entry name" value="Maf"/>
    <property type="match status" value="1"/>
</dbReference>
<comment type="function">
    <text evidence="4">Nucleoside triphosphate pyrophosphatase that hydrolyzes dTTP and UTP. May have a dual role in cell division arrest and in preventing the incorporation of modified nucleotides into cellular nucleic acids.</text>
</comment>
<comment type="caution">
    <text evidence="5">The sequence shown here is derived from an EMBL/GenBank/DDBJ whole genome shotgun (WGS) entry which is preliminary data.</text>
</comment>
<proteinExistence type="inferred from homology"/>
<dbReference type="Proteomes" id="UP000216913">
    <property type="component" value="Unassembled WGS sequence"/>
</dbReference>
<protein>
    <recommendedName>
        <fullName evidence="4">dTTP/UTP pyrophosphatase</fullName>
        <shortName evidence="4">dTTPase/UTPase</shortName>
        <ecNumber evidence="4">3.6.1.9</ecNumber>
    </recommendedName>
    <alternativeName>
        <fullName evidence="4">Nucleoside triphosphate pyrophosphatase</fullName>
    </alternativeName>
    <alternativeName>
        <fullName evidence="4">Nucleotide pyrophosphatase</fullName>
        <shortName evidence="4">Nucleotide PPase</shortName>
    </alternativeName>
</protein>
<keyword evidence="6" id="KW-1185">Reference proteome</keyword>
<dbReference type="GO" id="GO:0009117">
    <property type="term" value="P:nucleotide metabolic process"/>
    <property type="evidence" value="ECO:0007669"/>
    <property type="project" value="UniProtKB-KW"/>
</dbReference>
<name>A0A261TES6_9BORD</name>
<dbReference type="SUPFAM" id="SSF52972">
    <property type="entry name" value="ITPase-like"/>
    <property type="match status" value="1"/>
</dbReference>
<feature type="site" description="Important for substrate specificity" evidence="4">
    <location>
        <position position="165"/>
    </location>
</feature>
<comment type="catalytic activity">
    <reaction evidence="4">
        <text>UTP + H2O = UMP + diphosphate + H(+)</text>
        <dbReference type="Rhea" id="RHEA:29395"/>
        <dbReference type="ChEBI" id="CHEBI:15377"/>
        <dbReference type="ChEBI" id="CHEBI:15378"/>
        <dbReference type="ChEBI" id="CHEBI:33019"/>
        <dbReference type="ChEBI" id="CHEBI:46398"/>
        <dbReference type="ChEBI" id="CHEBI:57865"/>
        <dbReference type="EC" id="3.6.1.9"/>
    </reaction>
</comment>
<organism evidence="5 6">
    <name type="scientific">Bordetella genomosp. 5</name>
    <dbReference type="NCBI Taxonomy" id="1395608"/>
    <lineage>
        <taxon>Bacteria</taxon>
        <taxon>Pseudomonadati</taxon>
        <taxon>Pseudomonadota</taxon>
        <taxon>Betaproteobacteria</taxon>
        <taxon>Burkholderiales</taxon>
        <taxon>Alcaligenaceae</taxon>
        <taxon>Bordetella</taxon>
    </lineage>
</organism>
<comment type="subcellular location">
    <subcellularLocation>
        <location evidence="4">Cytoplasm</location>
    </subcellularLocation>
</comment>
<dbReference type="NCBIfam" id="TIGR00172">
    <property type="entry name" value="maf"/>
    <property type="match status" value="1"/>
</dbReference>
<dbReference type="Gene3D" id="3.90.950.10">
    <property type="match status" value="1"/>
</dbReference>
<evidence type="ECO:0000256" key="3">
    <source>
        <dbReference type="ARBA" id="ARBA00023080"/>
    </source>
</evidence>
<dbReference type="GO" id="GO:0036218">
    <property type="term" value="F:dTTP diphosphatase activity"/>
    <property type="evidence" value="ECO:0007669"/>
    <property type="project" value="RHEA"/>
</dbReference>
<dbReference type="RefSeq" id="WP_094802179.1">
    <property type="nucleotide sequence ID" value="NZ_NEVP01000010.1"/>
</dbReference>
<evidence type="ECO:0000256" key="1">
    <source>
        <dbReference type="ARBA" id="ARBA00001968"/>
    </source>
</evidence>
<comment type="catalytic activity">
    <reaction evidence="4">
        <text>dTTP + H2O = dTMP + diphosphate + H(+)</text>
        <dbReference type="Rhea" id="RHEA:28534"/>
        <dbReference type="ChEBI" id="CHEBI:15377"/>
        <dbReference type="ChEBI" id="CHEBI:15378"/>
        <dbReference type="ChEBI" id="CHEBI:33019"/>
        <dbReference type="ChEBI" id="CHEBI:37568"/>
        <dbReference type="ChEBI" id="CHEBI:63528"/>
        <dbReference type="EC" id="3.6.1.9"/>
    </reaction>
</comment>
<evidence type="ECO:0000256" key="4">
    <source>
        <dbReference type="HAMAP-Rule" id="MF_00528"/>
    </source>
</evidence>
<evidence type="ECO:0000313" key="5">
    <source>
        <dbReference type="EMBL" id="OZI48156.1"/>
    </source>
</evidence>
<dbReference type="PIRSF" id="PIRSF006305">
    <property type="entry name" value="Maf"/>
    <property type="match status" value="1"/>
</dbReference>
<gene>
    <name evidence="5" type="ORF">CAL25_17450</name>
</gene>
<dbReference type="PANTHER" id="PTHR43213:SF5">
    <property type="entry name" value="BIFUNCTIONAL DTTP_UTP PYROPHOSPHATASE_METHYLTRANSFERASE PROTEIN-RELATED"/>
    <property type="match status" value="1"/>
</dbReference>
<dbReference type="GO" id="GO:0005737">
    <property type="term" value="C:cytoplasm"/>
    <property type="evidence" value="ECO:0007669"/>
    <property type="project" value="UniProtKB-SubCell"/>
</dbReference>
<comment type="cofactor">
    <cofactor evidence="1 4">
        <name>a divalent metal cation</name>
        <dbReference type="ChEBI" id="CHEBI:60240"/>
    </cofactor>
</comment>
<accession>A0A261TES6</accession>
<dbReference type="OrthoDB" id="9807767at2"/>
<comment type="caution">
    <text evidence="4">Lacks conserved residue(s) required for the propagation of feature annotation.</text>
</comment>
<keyword evidence="3 4" id="KW-0546">Nucleotide metabolism</keyword>
<sequence length="202" mass="21228">MTVSDARVYLASASPRRRELLTQIGVAHEVLRVPSPPGEDEPQLAGESAADYVRRTARDKAERGMAWLAASDLPALPLLAADTTVILDGLVLGKPADRADATRILGALSGREHEVRTAVVLAHAGTLTEALSVTTVRMRVLEADDIERYCDSGEPFGKAGAYGIQGLGGAFIAHISGSYTGVMGLPVFETAGLLREAGIVIP</sequence>
<dbReference type="AlphaFoldDB" id="A0A261TES6"/>
<evidence type="ECO:0000256" key="2">
    <source>
        <dbReference type="ARBA" id="ARBA00022801"/>
    </source>
</evidence>
<dbReference type="EC" id="3.6.1.9" evidence="4"/>
<dbReference type="EMBL" id="NEVP01000010">
    <property type="protein sequence ID" value="OZI48156.1"/>
    <property type="molecule type" value="Genomic_DNA"/>
</dbReference>
<evidence type="ECO:0000313" key="6">
    <source>
        <dbReference type="Proteomes" id="UP000216913"/>
    </source>
</evidence>
<feature type="active site" description="Proton acceptor" evidence="4">
    <location>
        <position position="82"/>
    </location>
</feature>